<dbReference type="SUPFAM" id="SSF52518">
    <property type="entry name" value="Thiamin diphosphate-binding fold (THDP-binding)"/>
    <property type="match status" value="2"/>
</dbReference>
<evidence type="ECO:0000259" key="6">
    <source>
        <dbReference type="Pfam" id="PF09363"/>
    </source>
</evidence>
<dbReference type="Pfam" id="PF09363">
    <property type="entry name" value="XFP_C"/>
    <property type="match status" value="1"/>
</dbReference>
<dbReference type="PIRSF" id="PIRSF017245">
    <property type="entry name" value="Phosphoketolase"/>
    <property type="match status" value="1"/>
</dbReference>
<protein>
    <recommendedName>
        <fullName evidence="5">Probable phosphoketolase</fullName>
        <ecNumber evidence="5">4.1.2.-</ecNumber>
    </recommendedName>
</protein>
<keyword evidence="3 5" id="KW-0786">Thiamine pyrophosphate</keyword>
<dbReference type="Gene3D" id="3.40.50.920">
    <property type="match status" value="1"/>
</dbReference>
<name>A0ABW0QLG4_9GAMM</name>
<dbReference type="NCBIfam" id="NF003617">
    <property type="entry name" value="PRK05261.1-2"/>
    <property type="match status" value="1"/>
</dbReference>
<feature type="domain" description="Xylulose 5-phosphate/Fructose 6-phosphate phosphoketolase N-terminal" evidence="7">
    <location>
        <begin position="20"/>
        <end position="381"/>
    </location>
</feature>
<organism evidence="8 9">
    <name type="scientific">Rhodanobacter ginsengisoli</name>
    <dbReference type="NCBI Taxonomy" id="418646"/>
    <lineage>
        <taxon>Bacteria</taxon>
        <taxon>Pseudomonadati</taxon>
        <taxon>Pseudomonadota</taxon>
        <taxon>Gammaproteobacteria</taxon>
        <taxon>Lysobacterales</taxon>
        <taxon>Rhodanobacteraceae</taxon>
        <taxon>Rhodanobacter</taxon>
    </lineage>
</organism>
<evidence type="ECO:0000313" key="8">
    <source>
        <dbReference type="EMBL" id="MFC5525431.1"/>
    </source>
</evidence>
<dbReference type="InterPro" id="IPR019790">
    <property type="entry name" value="Xul5P/Fru6P_PKetolase_CS"/>
</dbReference>
<dbReference type="EC" id="4.1.2.-" evidence="5"/>
<dbReference type="Gene3D" id="3.40.50.970">
    <property type="match status" value="2"/>
</dbReference>
<comment type="cofactor">
    <cofactor evidence="1 5">
        <name>thiamine diphosphate</name>
        <dbReference type="ChEBI" id="CHEBI:58937"/>
    </cofactor>
</comment>
<accession>A0ABW0QLG4</accession>
<dbReference type="InterPro" id="IPR029061">
    <property type="entry name" value="THDP-binding"/>
</dbReference>
<dbReference type="Pfam" id="PF03894">
    <property type="entry name" value="XFP"/>
    <property type="match status" value="1"/>
</dbReference>
<proteinExistence type="inferred from homology"/>
<gene>
    <name evidence="8" type="ORF">ACFPPA_06705</name>
</gene>
<dbReference type="InterPro" id="IPR019789">
    <property type="entry name" value="Xul5P/Fru6P_PKetolase_ThDP_BS"/>
</dbReference>
<dbReference type="InterPro" id="IPR023962">
    <property type="entry name" value="Phosphoketolase"/>
</dbReference>
<dbReference type="EMBL" id="JBHSNF010000001">
    <property type="protein sequence ID" value="MFC5525431.1"/>
    <property type="molecule type" value="Genomic_DNA"/>
</dbReference>
<dbReference type="InterPro" id="IPR005593">
    <property type="entry name" value="Xul5P/Fru6P_PKetolase"/>
</dbReference>
<dbReference type="InterPro" id="IPR018969">
    <property type="entry name" value="Xul5P/Fru6P_PKetolase_C"/>
</dbReference>
<keyword evidence="9" id="KW-1185">Reference proteome</keyword>
<dbReference type="NCBIfam" id="NF003621">
    <property type="entry name" value="PRK05261.1-6"/>
    <property type="match status" value="1"/>
</dbReference>
<evidence type="ECO:0000256" key="5">
    <source>
        <dbReference type="HAMAP-Rule" id="MF_01403"/>
    </source>
</evidence>
<sequence>MIPVHVRHQENPPMTTRTLTPDLLQRMDAYWRAANYLAVGQLYLFDNPLLKRPLTLADVKHMLLGHWGTTPGQNFIYVHLNRVIRKYDLDMIYVSGPGHGGPAVVGNTYLEGTYSEIYPEISQDEEGLRKLFLQFSFPGGIPSHASPECPGSIHEGGELGYSLSHSFGAVFDNPQLIVACVVGDGEAETGPLATAWHSNKFLDAASDGAVLPILHLNGYKIANPTVLARISHEELEQLLRGYGWSPIFVEGHEPALMHEAMATALDTAVEQIRAFQRDARERGERTRPRWPMIVLKSPKGWTGPKFVDGLPVEGTFRAHQIPIKVSATSPPEHLRQLEDWLKSYRPQELFDANGRLLPELAELAPVGARRMGANPHANGGILLRDLRLPDFRDYACDVPEPGVRGIGDTHVLGPFLRDVAKLNDEQRNFRVFGPDETLSNGLEALFDVTQRQWDAATEPTDEFLAPSGRVMEMLSEHQCEGWLEGYLLTGRHGLFNCYEAFIHIVDSMFNQHAKWLKVTAGLPWRRRIASLNYLLASHVWRQDHNGFTHQDPGFIDHVVNKKASVVRVYLPPDANCLLSVMDHCLRSRHYVNVVIAGKHPAPQWLSMDAAVKHCSEGIGIWPWASNDQEADAPDLVMACCGDVPTLETLAAVSILREHLPELKIRVVNVVDLMRLQPSSEHPHGLGDVDFDTLFTRDRPVVFAFHAYPWLIHRLTYRRTNHDNIHVRGYKEEGTVTTPFDMTVLNELDRFHLVMDAIDRLPQTGDRGMYLKQKLRDKLIEHKQYIDCHGEDLPEVRHWRWGQSDGSRKQP</sequence>
<evidence type="ECO:0000259" key="7">
    <source>
        <dbReference type="Pfam" id="PF09364"/>
    </source>
</evidence>
<evidence type="ECO:0000313" key="9">
    <source>
        <dbReference type="Proteomes" id="UP001596114"/>
    </source>
</evidence>
<dbReference type="HAMAP" id="MF_01403">
    <property type="entry name" value="Phosphoketolase"/>
    <property type="match status" value="1"/>
</dbReference>
<dbReference type="NCBIfam" id="NF003616">
    <property type="entry name" value="PRK05261.1-1"/>
    <property type="match status" value="1"/>
</dbReference>
<dbReference type="PANTHER" id="PTHR31273:SF0">
    <property type="entry name" value="PHOSPHOKETOLASE-RELATED"/>
    <property type="match status" value="1"/>
</dbReference>
<evidence type="ECO:0000256" key="3">
    <source>
        <dbReference type="ARBA" id="ARBA00023052"/>
    </source>
</evidence>
<dbReference type="InterPro" id="IPR009014">
    <property type="entry name" value="Transketo_C/PFOR_II"/>
</dbReference>
<dbReference type="InterPro" id="IPR018970">
    <property type="entry name" value="Xul5P/Fru6P_PKetolase_N"/>
</dbReference>
<comment type="caution">
    <text evidence="8">The sequence shown here is derived from an EMBL/GenBank/DDBJ whole genome shotgun (WGS) entry which is preliminary data.</text>
</comment>
<dbReference type="RefSeq" id="WP_377318508.1">
    <property type="nucleotide sequence ID" value="NZ_JBHSNF010000001.1"/>
</dbReference>
<evidence type="ECO:0000256" key="1">
    <source>
        <dbReference type="ARBA" id="ARBA00001964"/>
    </source>
</evidence>
<evidence type="ECO:0000256" key="4">
    <source>
        <dbReference type="ARBA" id="ARBA00023239"/>
    </source>
</evidence>
<dbReference type="PANTHER" id="PTHR31273">
    <property type="entry name" value="PHOSPHOKETOLASE-RELATED"/>
    <property type="match status" value="1"/>
</dbReference>
<feature type="domain" description="Xylulose 5-phosphate/Fructose 6-phosphate phosphoketolase C-terminal" evidence="6">
    <location>
        <begin position="598"/>
        <end position="800"/>
    </location>
</feature>
<dbReference type="Pfam" id="PF09364">
    <property type="entry name" value="XFP_N"/>
    <property type="match status" value="1"/>
</dbReference>
<reference evidence="9" key="1">
    <citation type="journal article" date="2019" name="Int. J. Syst. Evol. Microbiol.">
        <title>The Global Catalogue of Microorganisms (GCM) 10K type strain sequencing project: providing services to taxonomists for standard genome sequencing and annotation.</title>
        <authorList>
            <consortium name="The Broad Institute Genomics Platform"/>
            <consortium name="The Broad Institute Genome Sequencing Center for Infectious Disease"/>
            <person name="Wu L."/>
            <person name="Ma J."/>
        </authorList>
    </citation>
    <scope>NUCLEOTIDE SEQUENCE [LARGE SCALE GENOMIC DNA]</scope>
    <source>
        <strain evidence="9">CGMCC 1.16619</strain>
    </source>
</reference>
<keyword evidence="4 5" id="KW-0456">Lyase</keyword>
<comment type="similarity">
    <text evidence="2 5">Belongs to the XFP family.</text>
</comment>
<dbReference type="CDD" id="cd02011">
    <property type="entry name" value="TPP_PK"/>
    <property type="match status" value="1"/>
</dbReference>
<dbReference type="PROSITE" id="PS60003">
    <property type="entry name" value="PHOSPHOKETOLASE_2"/>
    <property type="match status" value="1"/>
</dbReference>
<dbReference type="Proteomes" id="UP001596114">
    <property type="component" value="Unassembled WGS sequence"/>
</dbReference>
<dbReference type="PROSITE" id="PS60002">
    <property type="entry name" value="PHOSPHOKETOLASE_1"/>
    <property type="match status" value="1"/>
</dbReference>
<evidence type="ECO:0000256" key="2">
    <source>
        <dbReference type="ARBA" id="ARBA00005623"/>
    </source>
</evidence>
<dbReference type="NCBIfam" id="NF003619">
    <property type="entry name" value="PRK05261.1-4"/>
    <property type="match status" value="1"/>
</dbReference>